<sequence>MLSLLSLLLASGTVLRADTEEWTPTTYPDPRTNFTSCNTWANSTLCDPDHILTVQWRAEINNNINRQIEKLKNANILYTETAPPECYDNTTESVQIFVILAKRIQTANNQTITNQELINFGDKLAEEFGLTKQACKNYLLLIGVEAAKTAYTRTGKDLKLPEDLMIRIYNQSENVFKEKNYMEGLNKMIDEIGEQMMDPFKTESTLNPSEEDIEFKTIETIIENNINETETELPVTETTTQVHEEKKVISTPWWMFALLTIAIMTAIIALALLGINKFNTLKRLQMQTVIPFPRSDTIKSNVPHDDDSNDKFATITVLRELGISESVVMEKSEISLVDEIDAANISEKHETEVTKKQSESGESNKETNSDVNSIISDCSDQMEHNDDEFQNGVQLNANHLSTDVVITKTCPTSCQSTPKSICTQSTTDSQNDYNENIISAF</sequence>
<evidence type="ECO:0000313" key="2">
    <source>
        <dbReference type="WBParaSite" id="JU765_v2.g12101.t1"/>
    </source>
</evidence>
<evidence type="ECO:0000313" key="1">
    <source>
        <dbReference type="Proteomes" id="UP000887576"/>
    </source>
</evidence>
<reference evidence="2" key="1">
    <citation type="submission" date="2022-11" db="UniProtKB">
        <authorList>
            <consortium name="WormBaseParasite"/>
        </authorList>
    </citation>
    <scope>IDENTIFICATION</scope>
</reference>
<dbReference type="WBParaSite" id="JU765_v2.g12101.t1">
    <property type="protein sequence ID" value="JU765_v2.g12101.t1"/>
    <property type="gene ID" value="JU765_v2.g12101"/>
</dbReference>
<accession>A0AC34Q1Z8</accession>
<protein>
    <submittedName>
        <fullName evidence="2">Uncharacterized protein</fullName>
    </submittedName>
</protein>
<dbReference type="Proteomes" id="UP000887576">
    <property type="component" value="Unplaced"/>
</dbReference>
<organism evidence="1 2">
    <name type="scientific">Panagrolaimus sp. JU765</name>
    <dbReference type="NCBI Taxonomy" id="591449"/>
    <lineage>
        <taxon>Eukaryota</taxon>
        <taxon>Metazoa</taxon>
        <taxon>Ecdysozoa</taxon>
        <taxon>Nematoda</taxon>
        <taxon>Chromadorea</taxon>
        <taxon>Rhabditida</taxon>
        <taxon>Tylenchina</taxon>
        <taxon>Panagrolaimomorpha</taxon>
        <taxon>Panagrolaimoidea</taxon>
        <taxon>Panagrolaimidae</taxon>
        <taxon>Panagrolaimus</taxon>
    </lineage>
</organism>
<name>A0AC34Q1Z8_9BILA</name>
<proteinExistence type="predicted"/>